<feature type="compositionally biased region" description="Acidic residues" evidence="1">
    <location>
        <begin position="42"/>
        <end position="55"/>
    </location>
</feature>
<evidence type="ECO:0000313" key="3">
    <source>
        <dbReference type="EMBL" id="KAF7495441.1"/>
    </source>
</evidence>
<evidence type="ECO:0000313" key="4">
    <source>
        <dbReference type="EnsemblMetazoa" id="KAF7495441.1"/>
    </source>
</evidence>
<dbReference type="AlphaFoldDB" id="A0A834RGR1"/>
<dbReference type="EnsemblMetazoa" id="SSS_3142s_mrna">
    <property type="protein sequence ID" value="KAF7495441.1"/>
    <property type="gene ID" value="SSS_3142"/>
</dbReference>
<keyword evidence="5" id="KW-1185">Reference proteome</keyword>
<gene>
    <name evidence="3" type="ORF">SSS_3142</name>
</gene>
<evidence type="ECO:0000259" key="2">
    <source>
        <dbReference type="PROSITE" id="PS50940"/>
    </source>
</evidence>
<dbReference type="GO" id="GO:0005576">
    <property type="term" value="C:extracellular region"/>
    <property type="evidence" value="ECO:0007669"/>
    <property type="project" value="InterPro"/>
</dbReference>
<dbReference type="OrthoDB" id="6497649at2759"/>
<sequence>MATKPLNLNQKISLNVQKSLDIFHTIIVENIGITDCDRSNENDDDDDDDDDDDGDEMRTTTESSDEQPETTTTESRFICPETFGYYEHQNCWQYYQCSNGIAFELVCAKGTQWSQESKTCVTLKDCSDHR</sequence>
<dbReference type="SMART" id="SM00494">
    <property type="entry name" value="ChtBD2"/>
    <property type="match status" value="1"/>
</dbReference>
<dbReference type="PROSITE" id="PS50940">
    <property type="entry name" value="CHIT_BIND_II"/>
    <property type="match status" value="1"/>
</dbReference>
<dbReference type="Gene3D" id="2.170.140.10">
    <property type="entry name" value="Chitin binding domain"/>
    <property type="match status" value="1"/>
</dbReference>
<accession>A0A834RGR1</accession>
<dbReference type="Pfam" id="PF01607">
    <property type="entry name" value="CBM_14"/>
    <property type="match status" value="1"/>
</dbReference>
<organism evidence="3">
    <name type="scientific">Sarcoptes scabiei</name>
    <name type="common">Itch mite</name>
    <name type="synonym">Acarus scabiei</name>
    <dbReference type="NCBI Taxonomy" id="52283"/>
    <lineage>
        <taxon>Eukaryota</taxon>
        <taxon>Metazoa</taxon>
        <taxon>Ecdysozoa</taxon>
        <taxon>Arthropoda</taxon>
        <taxon>Chelicerata</taxon>
        <taxon>Arachnida</taxon>
        <taxon>Acari</taxon>
        <taxon>Acariformes</taxon>
        <taxon>Sarcoptiformes</taxon>
        <taxon>Astigmata</taxon>
        <taxon>Psoroptidia</taxon>
        <taxon>Sarcoptoidea</taxon>
        <taxon>Sarcoptidae</taxon>
        <taxon>Sarcoptinae</taxon>
        <taxon>Sarcoptes</taxon>
    </lineage>
</organism>
<dbReference type="Proteomes" id="UP000070412">
    <property type="component" value="Unassembled WGS sequence"/>
</dbReference>
<dbReference type="GO" id="GO:0008061">
    <property type="term" value="F:chitin binding"/>
    <property type="evidence" value="ECO:0007669"/>
    <property type="project" value="InterPro"/>
</dbReference>
<reference evidence="5" key="1">
    <citation type="journal article" date="2020" name="PLoS Negl. Trop. Dis.">
        <title>High-quality nuclear genome for Sarcoptes scabiei-A critical resource for a neglected parasite.</title>
        <authorList>
            <person name="Korhonen P.K."/>
            <person name="Gasser R.B."/>
            <person name="Ma G."/>
            <person name="Wang T."/>
            <person name="Stroehlein A.J."/>
            <person name="Young N.D."/>
            <person name="Ang C.S."/>
            <person name="Fernando D.D."/>
            <person name="Lu H.C."/>
            <person name="Taylor S."/>
            <person name="Reynolds S.L."/>
            <person name="Mofiz E."/>
            <person name="Najaraj S.H."/>
            <person name="Gowda H."/>
            <person name="Madugundu A."/>
            <person name="Renuse S."/>
            <person name="Holt D."/>
            <person name="Pandey A."/>
            <person name="Papenfuss A.T."/>
            <person name="Fischer K."/>
        </authorList>
    </citation>
    <scope>NUCLEOTIDE SEQUENCE [LARGE SCALE GENOMIC DNA]</scope>
</reference>
<reference evidence="3" key="2">
    <citation type="submission" date="2020-01" db="EMBL/GenBank/DDBJ databases">
        <authorList>
            <person name="Korhonen P.K.K."/>
            <person name="Guangxu M.G."/>
            <person name="Wang T.W."/>
            <person name="Stroehlein A.J.S."/>
            <person name="Young N.D."/>
            <person name="Ang C.-S.A."/>
            <person name="Fernando D.W.F."/>
            <person name="Lu H.L."/>
            <person name="Taylor S.T."/>
            <person name="Ehtesham M.E.M."/>
            <person name="Najaraj S.H.N."/>
            <person name="Harsha G.H.G."/>
            <person name="Madugundu A.M."/>
            <person name="Renuse S.R."/>
            <person name="Holt D.H."/>
            <person name="Pandey A.P."/>
            <person name="Papenfuss A.P."/>
            <person name="Gasser R.B.G."/>
            <person name="Fischer K.F."/>
        </authorList>
    </citation>
    <scope>NUCLEOTIDE SEQUENCE</scope>
    <source>
        <strain evidence="3">SSS_KF_BRIS2020</strain>
    </source>
</reference>
<proteinExistence type="predicted"/>
<evidence type="ECO:0000256" key="1">
    <source>
        <dbReference type="SAM" id="MobiDB-lite"/>
    </source>
</evidence>
<evidence type="ECO:0000313" key="5">
    <source>
        <dbReference type="Proteomes" id="UP000070412"/>
    </source>
</evidence>
<dbReference type="EMBL" id="WVUK01000048">
    <property type="protein sequence ID" value="KAF7495441.1"/>
    <property type="molecule type" value="Genomic_DNA"/>
</dbReference>
<reference evidence="4" key="3">
    <citation type="submission" date="2022-06" db="UniProtKB">
        <authorList>
            <consortium name="EnsemblMetazoa"/>
        </authorList>
    </citation>
    <scope>IDENTIFICATION</scope>
</reference>
<feature type="region of interest" description="Disordered" evidence="1">
    <location>
        <begin position="35"/>
        <end position="75"/>
    </location>
</feature>
<dbReference type="SUPFAM" id="SSF57625">
    <property type="entry name" value="Invertebrate chitin-binding proteins"/>
    <property type="match status" value="1"/>
</dbReference>
<dbReference type="InterPro" id="IPR036508">
    <property type="entry name" value="Chitin-bd_dom_sf"/>
</dbReference>
<protein>
    <recommendedName>
        <fullName evidence="2">Chitin-binding type-2 domain-containing protein</fullName>
    </recommendedName>
</protein>
<dbReference type="InterPro" id="IPR002557">
    <property type="entry name" value="Chitin-bd_dom"/>
</dbReference>
<feature type="domain" description="Chitin-binding type-2" evidence="2">
    <location>
        <begin position="76"/>
        <end position="128"/>
    </location>
</feature>
<name>A0A834RGR1_SARSC</name>